<feature type="signal peptide" evidence="1">
    <location>
        <begin position="1"/>
        <end position="24"/>
    </location>
</feature>
<organism evidence="2 3">
    <name type="scientific">Desulfonema magnum</name>
    <dbReference type="NCBI Taxonomy" id="45655"/>
    <lineage>
        <taxon>Bacteria</taxon>
        <taxon>Pseudomonadati</taxon>
        <taxon>Thermodesulfobacteriota</taxon>
        <taxon>Desulfobacteria</taxon>
        <taxon>Desulfobacterales</taxon>
        <taxon>Desulfococcaceae</taxon>
        <taxon>Desulfonema</taxon>
    </lineage>
</organism>
<dbReference type="AlphaFoldDB" id="A0A975BXW1"/>
<sequence length="301" mass="33894">MKKFAVTVTGSILMIFISSMICSAKDAAMVVDLKKGRAYYETGDRQAREVMLLDFLKTGDKIRLEPDTVLVLNYFLPGVREEISGPGKITLGTDASEKEGDVKIIASKTDYLLPKTLLGREDVQQSGAVVLRGDEQSHNIVILRLADTAVRSSQILFRWQPVKGAGNYMLKIYDTLGSCCFQTTAKENRLSYDKSDLKPDELYSWKVSATANGKTSEGGGAFFILDQKTLDKVIRAEKKIRSECPKDSDELLTRLAVIYRYYELNDNAADMLRELHRRYPRNGNIQGWLQKVDPVYAQKKQ</sequence>
<feature type="chain" id="PRO_5037363055" evidence="1">
    <location>
        <begin position="25"/>
        <end position="301"/>
    </location>
</feature>
<proteinExistence type="predicted"/>
<reference evidence="2" key="1">
    <citation type="journal article" date="2021" name="Microb. Physiol.">
        <title>Proteogenomic Insights into the Physiology of Marine, Sulfate-Reducing, Filamentous Desulfonema limicola and Desulfonema magnum.</title>
        <authorList>
            <person name="Schnaars V."/>
            <person name="Wohlbrand L."/>
            <person name="Scheve S."/>
            <person name="Hinrichs C."/>
            <person name="Reinhardt R."/>
            <person name="Rabus R."/>
        </authorList>
    </citation>
    <scope>NUCLEOTIDE SEQUENCE</scope>
    <source>
        <strain evidence="2">4be13</strain>
    </source>
</reference>
<keyword evidence="3" id="KW-1185">Reference proteome</keyword>
<name>A0A975BXW1_9BACT</name>
<accession>A0A975BXW1</accession>
<dbReference type="KEGG" id="dmm:dnm_092710"/>
<dbReference type="InterPro" id="IPR013783">
    <property type="entry name" value="Ig-like_fold"/>
</dbReference>
<evidence type="ECO:0000313" key="2">
    <source>
        <dbReference type="EMBL" id="QTA93174.1"/>
    </source>
</evidence>
<dbReference type="Gene3D" id="2.60.40.10">
    <property type="entry name" value="Immunoglobulins"/>
    <property type="match status" value="1"/>
</dbReference>
<dbReference type="RefSeq" id="WP_207680231.1">
    <property type="nucleotide sequence ID" value="NZ_CP061800.1"/>
</dbReference>
<evidence type="ECO:0000313" key="3">
    <source>
        <dbReference type="Proteomes" id="UP000663722"/>
    </source>
</evidence>
<gene>
    <name evidence="2" type="ORF">dnm_092710</name>
</gene>
<evidence type="ECO:0000256" key="1">
    <source>
        <dbReference type="SAM" id="SignalP"/>
    </source>
</evidence>
<protein>
    <submittedName>
        <fullName evidence="2">Immunoglobulin domain-containing protein</fullName>
    </submittedName>
</protein>
<dbReference type="Proteomes" id="UP000663722">
    <property type="component" value="Chromosome"/>
</dbReference>
<dbReference type="SUPFAM" id="SSF49265">
    <property type="entry name" value="Fibronectin type III"/>
    <property type="match status" value="1"/>
</dbReference>
<dbReference type="EMBL" id="CP061800">
    <property type="protein sequence ID" value="QTA93174.1"/>
    <property type="molecule type" value="Genomic_DNA"/>
</dbReference>
<keyword evidence="1" id="KW-0732">Signal</keyword>
<dbReference type="InterPro" id="IPR036116">
    <property type="entry name" value="FN3_sf"/>
</dbReference>